<name>A0ABS1W0I6_9ACTN</name>
<dbReference type="RefSeq" id="WP_202996904.1">
    <property type="nucleotide sequence ID" value="NZ_JAENHO010000013.1"/>
</dbReference>
<keyword evidence="2" id="KW-0732">Signal</keyword>
<evidence type="ECO:0000313" key="4">
    <source>
        <dbReference type="Proteomes" id="UP000598996"/>
    </source>
</evidence>
<evidence type="ECO:0000256" key="2">
    <source>
        <dbReference type="SAM" id="SignalP"/>
    </source>
</evidence>
<protein>
    <recommendedName>
        <fullName evidence="5">Lipoprotein</fullName>
    </recommendedName>
</protein>
<reference evidence="3 4" key="1">
    <citation type="submission" date="2021-01" db="EMBL/GenBank/DDBJ databases">
        <title>Actinoplanes sp. nov. LDG1-01 isolated from lichen.</title>
        <authorList>
            <person name="Saeng-In P."/>
            <person name="Phongsopitanun W."/>
            <person name="Kanchanasin P."/>
            <person name="Yuki M."/>
            <person name="Kudo T."/>
            <person name="Ohkuma M."/>
            <person name="Tanasupawat S."/>
        </authorList>
    </citation>
    <scope>NUCLEOTIDE SEQUENCE [LARGE SCALE GENOMIC DNA]</scope>
    <source>
        <strain evidence="3 4">LDG1-01</strain>
    </source>
</reference>
<evidence type="ECO:0008006" key="5">
    <source>
        <dbReference type="Google" id="ProtNLM"/>
    </source>
</evidence>
<dbReference type="EMBL" id="JAENHO010000013">
    <property type="protein sequence ID" value="MBL7260203.1"/>
    <property type="molecule type" value="Genomic_DNA"/>
</dbReference>
<keyword evidence="4" id="KW-1185">Reference proteome</keyword>
<dbReference type="Proteomes" id="UP000598996">
    <property type="component" value="Unassembled WGS sequence"/>
</dbReference>
<accession>A0ABS1W0I6</accession>
<evidence type="ECO:0000313" key="3">
    <source>
        <dbReference type="EMBL" id="MBL7260203.1"/>
    </source>
</evidence>
<feature type="signal peptide" evidence="2">
    <location>
        <begin position="1"/>
        <end position="31"/>
    </location>
</feature>
<dbReference type="PROSITE" id="PS51257">
    <property type="entry name" value="PROKAR_LIPOPROTEIN"/>
    <property type="match status" value="1"/>
</dbReference>
<organism evidence="3 4">
    <name type="scientific">Paractinoplanes lichenicola</name>
    <dbReference type="NCBI Taxonomy" id="2802976"/>
    <lineage>
        <taxon>Bacteria</taxon>
        <taxon>Bacillati</taxon>
        <taxon>Actinomycetota</taxon>
        <taxon>Actinomycetes</taxon>
        <taxon>Micromonosporales</taxon>
        <taxon>Micromonosporaceae</taxon>
        <taxon>Paractinoplanes</taxon>
    </lineage>
</organism>
<comment type="caution">
    <text evidence="3">The sequence shown here is derived from an EMBL/GenBank/DDBJ whole genome shotgun (WGS) entry which is preliminary data.</text>
</comment>
<proteinExistence type="predicted"/>
<sequence length="218" mass="22151">MIPVRRLVRLTAVGAATLGTLAGCAATSANASTVPTPGTTSASPGPVTSGLATAAPPTSAAPGLVNTGTAWPKVIPSMIAYGQWLIANPNPALATTITQPGCASANALTAQLQSLVEQRAYVKTAAPTLTYVSGPTGTAAGNPVTVDIQLTRPAEQILSHTATSTVKGDKTVVLSDRAQLPPTSLHLSLWLGADKKWRFCDIADAVNDPDGEAITTLF</sequence>
<gene>
    <name evidence="3" type="ORF">JKJ07_38480</name>
</gene>
<feature type="chain" id="PRO_5047407426" description="Lipoprotein" evidence="2">
    <location>
        <begin position="32"/>
        <end position="218"/>
    </location>
</feature>
<feature type="region of interest" description="Disordered" evidence="1">
    <location>
        <begin position="29"/>
        <end position="59"/>
    </location>
</feature>
<evidence type="ECO:0000256" key="1">
    <source>
        <dbReference type="SAM" id="MobiDB-lite"/>
    </source>
</evidence>